<dbReference type="PANTHER" id="PTHR34512:SF30">
    <property type="entry name" value="OUTER MEMBRANE PROTEIN ASSEMBLY FACTOR BAMB"/>
    <property type="match status" value="1"/>
</dbReference>
<dbReference type="OrthoDB" id="5173551at2"/>
<dbReference type="Proteomes" id="UP000321514">
    <property type="component" value="Unassembled WGS sequence"/>
</dbReference>
<dbReference type="AlphaFoldDB" id="A0A511TCI0"/>
<proteinExistence type="predicted"/>
<keyword evidence="4" id="KW-1185">Reference proteome</keyword>
<dbReference type="EMBL" id="BJXR01000050">
    <property type="protein sequence ID" value="GEN11895.1"/>
    <property type="molecule type" value="Genomic_DNA"/>
</dbReference>
<evidence type="ECO:0000259" key="1">
    <source>
        <dbReference type="Pfam" id="PF13360"/>
    </source>
</evidence>
<evidence type="ECO:0000313" key="3">
    <source>
        <dbReference type="EMBL" id="SEU38756.1"/>
    </source>
</evidence>
<protein>
    <submittedName>
        <fullName evidence="3">PQQ-like domain-containing protein</fullName>
    </submittedName>
</protein>
<dbReference type="EMBL" id="FOIB01000013">
    <property type="protein sequence ID" value="SEU38756.1"/>
    <property type="molecule type" value="Genomic_DNA"/>
</dbReference>
<dbReference type="SMART" id="SM00564">
    <property type="entry name" value="PQQ"/>
    <property type="match status" value="3"/>
</dbReference>
<accession>A0A511TCI0</accession>
<dbReference type="SUPFAM" id="SSF50998">
    <property type="entry name" value="Quinoprotein alcohol dehydrogenase-like"/>
    <property type="match status" value="1"/>
</dbReference>
<reference evidence="3 4" key="1">
    <citation type="submission" date="2016-10" db="EMBL/GenBank/DDBJ databases">
        <authorList>
            <person name="Varghese N."/>
            <person name="Submissions S."/>
        </authorList>
    </citation>
    <scope>NUCLEOTIDE SEQUENCE [LARGE SCALE GENOMIC DNA]</scope>
    <source>
        <strain evidence="3 4">DSM 16525</strain>
    </source>
</reference>
<evidence type="ECO:0000313" key="2">
    <source>
        <dbReference type="EMBL" id="GEN11895.1"/>
    </source>
</evidence>
<dbReference type="STRING" id="1334629.MFUL124B02_10675"/>
<dbReference type="RefSeq" id="WP_074958432.1">
    <property type="nucleotide sequence ID" value="NZ_BJXR01000050.1"/>
</dbReference>
<comment type="caution">
    <text evidence="2">The sequence shown here is derived from an EMBL/GenBank/DDBJ whole genome shotgun (WGS) entry which is preliminary data.</text>
</comment>
<sequence length="162" mass="17136">MNDTSPAPGSLLITAFNGLVAAYDRASGDTVWTFAVPGKSVPGVRPRPTSAELREGRVFVFSGGAEGTFTKRVFLEVHALDAGSGRLLWAQRVDSEQSSTFAGGTMLVEQGQVIVSHRETLTAFDADSGEPQWSRVSEHGGGGLHSPLLQLVVEGARGRLLT</sequence>
<dbReference type="Proteomes" id="UP000183760">
    <property type="component" value="Unassembled WGS sequence"/>
</dbReference>
<evidence type="ECO:0000313" key="5">
    <source>
        <dbReference type="Proteomes" id="UP000321514"/>
    </source>
</evidence>
<reference evidence="2 5" key="2">
    <citation type="submission" date="2019-07" db="EMBL/GenBank/DDBJ databases">
        <title>Whole genome shotgun sequence of Myxococcus fulvus NBRC 100333.</title>
        <authorList>
            <person name="Hosoyama A."/>
            <person name="Uohara A."/>
            <person name="Ohji S."/>
            <person name="Ichikawa N."/>
        </authorList>
    </citation>
    <scope>NUCLEOTIDE SEQUENCE [LARGE SCALE GENOMIC DNA]</scope>
    <source>
        <strain evidence="2 5">NBRC 100333</strain>
    </source>
</reference>
<evidence type="ECO:0000313" key="4">
    <source>
        <dbReference type="Proteomes" id="UP000183760"/>
    </source>
</evidence>
<feature type="domain" description="Pyrrolo-quinoline quinone repeat" evidence="1">
    <location>
        <begin position="17"/>
        <end position="147"/>
    </location>
</feature>
<dbReference type="PANTHER" id="PTHR34512">
    <property type="entry name" value="CELL SURFACE PROTEIN"/>
    <property type="match status" value="1"/>
</dbReference>
<dbReference type="InterPro" id="IPR011047">
    <property type="entry name" value="Quinoprotein_ADH-like_sf"/>
</dbReference>
<gene>
    <name evidence="2" type="ORF">MFU01_69320</name>
    <name evidence="3" type="ORF">SAMN05443572_113185</name>
</gene>
<dbReference type="InterPro" id="IPR002372">
    <property type="entry name" value="PQQ_rpt_dom"/>
</dbReference>
<dbReference type="InterPro" id="IPR018391">
    <property type="entry name" value="PQQ_b-propeller_rpt"/>
</dbReference>
<dbReference type="Gene3D" id="2.130.10.10">
    <property type="entry name" value="YVTN repeat-like/Quinoprotein amine dehydrogenase"/>
    <property type="match status" value="1"/>
</dbReference>
<dbReference type="InterPro" id="IPR015943">
    <property type="entry name" value="WD40/YVTN_repeat-like_dom_sf"/>
</dbReference>
<dbReference type="Pfam" id="PF13360">
    <property type="entry name" value="PQQ_2"/>
    <property type="match status" value="1"/>
</dbReference>
<organism evidence="2 5">
    <name type="scientific">Myxococcus fulvus</name>
    <dbReference type="NCBI Taxonomy" id="33"/>
    <lineage>
        <taxon>Bacteria</taxon>
        <taxon>Pseudomonadati</taxon>
        <taxon>Myxococcota</taxon>
        <taxon>Myxococcia</taxon>
        <taxon>Myxococcales</taxon>
        <taxon>Cystobacterineae</taxon>
        <taxon>Myxococcaceae</taxon>
        <taxon>Myxococcus</taxon>
    </lineage>
</organism>
<name>A0A511TCI0_MYXFU</name>